<feature type="domain" description="Carbohydrate kinase FGGY N-terminal" evidence="4">
    <location>
        <begin position="4"/>
        <end position="243"/>
    </location>
</feature>
<protein>
    <submittedName>
        <fullName evidence="6">Carbohydrate kinase</fullName>
    </submittedName>
</protein>
<dbReference type="EMBL" id="CP045652">
    <property type="protein sequence ID" value="QGA27260.1"/>
    <property type="molecule type" value="Genomic_DNA"/>
</dbReference>
<comment type="similarity">
    <text evidence="1">Belongs to the FGGY kinase family.</text>
</comment>
<dbReference type="Pfam" id="PF02782">
    <property type="entry name" value="FGGY_C"/>
    <property type="match status" value="1"/>
</dbReference>
<dbReference type="SUPFAM" id="SSF53067">
    <property type="entry name" value="Actin-like ATPase domain"/>
    <property type="match status" value="2"/>
</dbReference>
<evidence type="ECO:0000313" key="7">
    <source>
        <dbReference type="Proteomes" id="UP000326921"/>
    </source>
</evidence>
<evidence type="ECO:0000256" key="1">
    <source>
        <dbReference type="ARBA" id="ARBA00009156"/>
    </source>
</evidence>
<reference evidence="6 7" key="1">
    <citation type="submission" date="2019-10" db="EMBL/GenBank/DDBJ databases">
        <authorList>
            <person name="Dong K."/>
        </authorList>
    </citation>
    <scope>NUCLEOTIDE SEQUENCE [LARGE SCALE GENOMIC DNA]</scope>
    <source>
        <strain evidence="7">dk4302</strain>
    </source>
</reference>
<dbReference type="Proteomes" id="UP000326921">
    <property type="component" value="Chromosome"/>
</dbReference>
<dbReference type="RefSeq" id="WP_153512099.1">
    <property type="nucleotide sequence ID" value="NZ_CP045652.1"/>
</dbReference>
<evidence type="ECO:0000259" key="4">
    <source>
        <dbReference type="Pfam" id="PF00370"/>
    </source>
</evidence>
<keyword evidence="7" id="KW-1185">Reference proteome</keyword>
<evidence type="ECO:0000313" key="6">
    <source>
        <dbReference type="EMBL" id="QGA27260.1"/>
    </source>
</evidence>
<dbReference type="AlphaFoldDB" id="A0A5Q0QIA4"/>
<dbReference type="PANTHER" id="PTHR43095">
    <property type="entry name" value="SUGAR KINASE"/>
    <property type="match status" value="1"/>
</dbReference>
<keyword evidence="3 6" id="KW-0418">Kinase</keyword>
<feature type="domain" description="Carbohydrate kinase FGGY C-terminal" evidence="5">
    <location>
        <begin position="256"/>
        <end position="429"/>
    </location>
</feature>
<dbReference type="KEGG" id="sphe:GFH32_13490"/>
<gene>
    <name evidence="6" type="ORF">GFH32_13490</name>
</gene>
<dbReference type="CDD" id="cd07783">
    <property type="entry name" value="ASKHA_NBD_FGGY_SePSK_AtXK1-like"/>
    <property type="match status" value="1"/>
</dbReference>
<dbReference type="Pfam" id="PF00370">
    <property type="entry name" value="FGGY_N"/>
    <property type="match status" value="1"/>
</dbReference>
<dbReference type="PIRSF" id="PIRSF000538">
    <property type="entry name" value="GlpK"/>
    <property type="match status" value="1"/>
</dbReference>
<evidence type="ECO:0000256" key="2">
    <source>
        <dbReference type="ARBA" id="ARBA00022679"/>
    </source>
</evidence>
<organism evidence="6 7">
    <name type="scientific">Sphingobacterium zhuxiongii</name>
    <dbReference type="NCBI Taxonomy" id="2662364"/>
    <lineage>
        <taxon>Bacteria</taxon>
        <taxon>Pseudomonadati</taxon>
        <taxon>Bacteroidota</taxon>
        <taxon>Sphingobacteriia</taxon>
        <taxon>Sphingobacteriales</taxon>
        <taxon>Sphingobacteriaceae</taxon>
        <taxon>Sphingobacterium</taxon>
    </lineage>
</organism>
<dbReference type="InterPro" id="IPR018485">
    <property type="entry name" value="FGGY_C"/>
</dbReference>
<sequence length="477" mass="52400">MNNYFFGVDVGTQGARIVLVNQEGKLIASDARKFELDDCFREEQSPELWWKDCKEMMTDLIASLPSSIDRSCIQALSVTSTSGTVIPLDKNYDPLHNAIMYSDPRSAEQGKRCKEVATKYVKEGYTGFNASSGISKMVWFQETYPEKAEDIELWVHASDYIVGKFSSNYKTTDYTNVLKSAYDLEKLEWPAYVIKELGIKRSCLQEVVPSGTIVGELDAELASTWGIPQIAIVVGMTDGCATQMASGAVKPGNWNTTIGTTLVIKGVTKSNVVDPLGRLYSHRHPEGYWMPGGASNTGADWISLDFADNLQALNEEAEQLVPTGLLAWPLKQEGERYPIMAAQARGFYPEGVSQAAQFTAGLEGVAFIERLAYEIIEDLSSEKVEAVYSAGGGSNSDIWLQTRASVLNVPIYKCKEASGAFGAAIMAASNTFYSSLIEAASAMTQIEKEVLPNSDLVSAYETQYRAFKQKLSDLNYI</sequence>
<dbReference type="GO" id="GO:0005975">
    <property type="term" value="P:carbohydrate metabolic process"/>
    <property type="evidence" value="ECO:0007669"/>
    <property type="project" value="InterPro"/>
</dbReference>
<dbReference type="InterPro" id="IPR050406">
    <property type="entry name" value="FGGY_Carb_Kinase"/>
</dbReference>
<dbReference type="InterPro" id="IPR000577">
    <property type="entry name" value="Carb_kinase_FGGY"/>
</dbReference>
<dbReference type="Gene3D" id="3.30.420.40">
    <property type="match status" value="2"/>
</dbReference>
<dbReference type="InterPro" id="IPR018484">
    <property type="entry name" value="FGGY_N"/>
</dbReference>
<keyword evidence="2" id="KW-0808">Transferase</keyword>
<evidence type="ECO:0000259" key="5">
    <source>
        <dbReference type="Pfam" id="PF02782"/>
    </source>
</evidence>
<accession>A0A5Q0QIA4</accession>
<proteinExistence type="inferred from homology"/>
<dbReference type="GO" id="GO:0016301">
    <property type="term" value="F:kinase activity"/>
    <property type="evidence" value="ECO:0007669"/>
    <property type="project" value="UniProtKB-KW"/>
</dbReference>
<dbReference type="InterPro" id="IPR043129">
    <property type="entry name" value="ATPase_NBD"/>
</dbReference>
<evidence type="ECO:0000256" key="3">
    <source>
        <dbReference type="ARBA" id="ARBA00022777"/>
    </source>
</evidence>
<name>A0A5Q0QIA4_9SPHI</name>